<sequence>MTYHVLKYRPNESLASEDYNIEVTPIAVGESDSNNIEMFAPDNIGNKRPDESLALEDDNIEAIPIDAGDECGTKKVNKKKEVNSKNIEIFSGGLEVKTSLEIDSCVNVFVVGNPGASKTTLCPVINDTAAGPFVEGLFVDEHEEEKERVSYITLECWEKSNENGQRNASPIMSGKTKSKEILRANKTIDRALDAKKVFNRHKGSTDSATGFSSQRQANYSLSSKLCEVVWQFLYLKLSLLICIVNCIPFSDLNDALLVYDKSTIKSTVGVSVWFESLNY</sequence>
<reference evidence="1" key="2">
    <citation type="submission" date="2024-06" db="UniProtKB">
        <authorList>
            <consortium name="EnsemblMetazoa"/>
        </authorList>
    </citation>
    <scope>IDENTIFICATION</scope>
</reference>
<evidence type="ECO:0000313" key="1">
    <source>
        <dbReference type="EnsemblMetazoa" id="XP_019864011.1"/>
    </source>
</evidence>
<dbReference type="AlphaFoldDB" id="A0AAN0K3B1"/>
<name>A0AAN0K3B1_AMPQE</name>
<dbReference type="GeneID" id="109593323"/>
<dbReference type="EnsemblMetazoa" id="XM_020008452.1">
    <property type="protein sequence ID" value="XP_019864011.1"/>
    <property type="gene ID" value="LOC109593323"/>
</dbReference>
<accession>A0AAN0K3B1</accession>
<dbReference type="KEGG" id="aqu:109593323"/>
<keyword evidence="2" id="KW-1185">Reference proteome</keyword>
<reference evidence="2" key="1">
    <citation type="journal article" date="2010" name="Nature">
        <title>The Amphimedon queenslandica genome and the evolution of animal complexity.</title>
        <authorList>
            <person name="Srivastava M."/>
            <person name="Simakov O."/>
            <person name="Chapman J."/>
            <person name="Fahey B."/>
            <person name="Gauthier M.E."/>
            <person name="Mitros T."/>
            <person name="Richards G.S."/>
            <person name="Conaco C."/>
            <person name="Dacre M."/>
            <person name="Hellsten U."/>
            <person name="Larroux C."/>
            <person name="Putnam N.H."/>
            <person name="Stanke M."/>
            <person name="Adamska M."/>
            <person name="Darling A."/>
            <person name="Degnan S.M."/>
            <person name="Oakley T.H."/>
            <person name="Plachetzki D.C."/>
            <person name="Zhai Y."/>
            <person name="Adamski M."/>
            <person name="Calcino A."/>
            <person name="Cummins S.F."/>
            <person name="Goodstein D.M."/>
            <person name="Harris C."/>
            <person name="Jackson D.J."/>
            <person name="Leys S.P."/>
            <person name="Shu S."/>
            <person name="Woodcroft B.J."/>
            <person name="Vervoort M."/>
            <person name="Kosik K.S."/>
            <person name="Manning G."/>
            <person name="Degnan B.M."/>
            <person name="Rokhsar D.S."/>
        </authorList>
    </citation>
    <scope>NUCLEOTIDE SEQUENCE [LARGE SCALE GENOMIC DNA]</scope>
</reference>
<evidence type="ECO:0000313" key="2">
    <source>
        <dbReference type="Proteomes" id="UP000007879"/>
    </source>
</evidence>
<dbReference type="Proteomes" id="UP000007879">
    <property type="component" value="Unassembled WGS sequence"/>
</dbReference>
<proteinExistence type="predicted"/>
<protein>
    <submittedName>
        <fullName evidence="1">Uncharacterized protein</fullName>
    </submittedName>
</protein>
<organism evidence="1 2">
    <name type="scientific">Amphimedon queenslandica</name>
    <name type="common">Sponge</name>
    <dbReference type="NCBI Taxonomy" id="400682"/>
    <lineage>
        <taxon>Eukaryota</taxon>
        <taxon>Metazoa</taxon>
        <taxon>Porifera</taxon>
        <taxon>Demospongiae</taxon>
        <taxon>Heteroscleromorpha</taxon>
        <taxon>Haplosclerida</taxon>
        <taxon>Niphatidae</taxon>
        <taxon>Amphimedon</taxon>
    </lineage>
</organism>
<dbReference type="RefSeq" id="XP_019864011.1">
    <property type="nucleotide sequence ID" value="XM_020008452.1"/>
</dbReference>